<reference evidence="2" key="1">
    <citation type="journal article" date="2013" name="Nat. Commun.">
        <title>Whole-genome sequencing of Oryza brachyantha reveals mechanisms underlying Oryza genome evolution.</title>
        <authorList>
            <person name="Chen J."/>
            <person name="Huang Q."/>
            <person name="Gao D."/>
            <person name="Wang J."/>
            <person name="Lang Y."/>
            <person name="Liu T."/>
            <person name="Li B."/>
            <person name="Bai Z."/>
            <person name="Luis Goicoechea J."/>
            <person name="Liang C."/>
            <person name="Chen C."/>
            <person name="Zhang W."/>
            <person name="Sun S."/>
            <person name="Liao Y."/>
            <person name="Zhang X."/>
            <person name="Yang L."/>
            <person name="Song C."/>
            <person name="Wang M."/>
            <person name="Shi J."/>
            <person name="Liu G."/>
            <person name="Liu J."/>
            <person name="Zhou H."/>
            <person name="Zhou W."/>
            <person name="Yu Q."/>
            <person name="An N."/>
            <person name="Chen Y."/>
            <person name="Cai Q."/>
            <person name="Wang B."/>
            <person name="Liu B."/>
            <person name="Min J."/>
            <person name="Huang Y."/>
            <person name="Wu H."/>
            <person name="Li Z."/>
            <person name="Zhang Y."/>
            <person name="Yin Y."/>
            <person name="Song W."/>
            <person name="Jiang J."/>
            <person name="Jackson S.A."/>
            <person name="Wing R.A."/>
            <person name="Wang J."/>
            <person name="Chen M."/>
        </authorList>
    </citation>
    <scope>NUCLEOTIDE SEQUENCE [LARGE SCALE GENOMIC DNA]</scope>
    <source>
        <strain evidence="2">cv. IRGC 101232</strain>
    </source>
</reference>
<reference evidence="2" key="2">
    <citation type="submission" date="2013-04" db="UniProtKB">
        <authorList>
            <consortium name="EnsemblPlants"/>
        </authorList>
    </citation>
    <scope>IDENTIFICATION</scope>
</reference>
<sequence length="114" mass="12056">MPMFFSIHMNFSTSIGSCLSGTLTLYCPPTFCSSSPSPAKESSASTAPEAAAAARPRSDRRGSLLLLRWTSREGEEEVAESLCREMRAREASAGVAAGWTDIANMVSCPSCPCG</sequence>
<accession>J3LYK7</accession>
<dbReference type="EnsemblPlants" id="OB04G22320.1">
    <property type="protein sequence ID" value="OB04G22320.1"/>
    <property type="gene ID" value="OB04G22320"/>
</dbReference>
<dbReference type="Gramene" id="OB04G22320.1">
    <property type="protein sequence ID" value="OB04G22320.1"/>
    <property type="gene ID" value="OB04G22320"/>
</dbReference>
<dbReference type="AlphaFoldDB" id="J3LYK7"/>
<dbReference type="Proteomes" id="UP000006038">
    <property type="component" value="Chromosome 4"/>
</dbReference>
<feature type="compositionally biased region" description="Low complexity" evidence="1">
    <location>
        <begin position="33"/>
        <end position="55"/>
    </location>
</feature>
<evidence type="ECO:0000256" key="1">
    <source>
        <dbReference type="SAM" id="MobiDB-lite"/>
    </source>
</evidence>
<evidence type="ECO:0000313" key="3">
    <source>
        <dbReference type="Proteomes" id="UP000006038"/>
    </source>
</evidence>
<proteinExistence type="predicted"/>
<organism evidence="2">
    <name type="scientific">Oryza brachyantha</name>
    <name type="common">malo sina</name>
    <dbReference type="NCBI Taxonomy" id="4533"/>
    <lineage>
        <taxon>Eukaryota</taxon>
        <taxon>Viridiplantae</taxon>
        <taxon>Streptophyta</taxon>
        <taxon>Embryophyta</taxon>
        <taxon>Tracheophyta</taxon>
        <taxon>Spermatophyta</taxon>
        <taxon>Magnoliopsida</taxon>
        <taxon>Liliopsida</taxon>
        <taxon>Poales</taxon>
        <taxon>Poaceae</taxon>
        <taxon>BOP clade</taxon>
        <taxon>Oryzoideae</taxon>
        <taxon>Oryzeae</taxon>
        <taxon>Oryzinae</taxon>
        <taxon>Oryza</taxon>
    </lineage>
</organism>
<evidence type="ECO:0000313" key="2">
    <source>
        <dbReference type="EnsemblPlants" id="OB04G22320.1"/>
    </source>
</evidence>
<name>J3LYK7_ORYBR</name>
<protein>
    <submittedName>
        <fullName evidence="2">Uncharacterized protein</fullName>
    </submittedName>
</protein>
<feature type="region of interest" description="Disordered" evidence="1">
    <location>
        <begin position="33"/>
        <end position="58"/>
    </location>
</feature>
<keyword evidence="3" id="KW-1185">Reference proteome</keyword>
<dbReference type="HOGENOM" id="CLU_2124902_0_0_1"/>